<reference evidence="2 3" key="1">
    <citation type="submission" date="2022-10" db="EMBL/GenBank/DDBJ databases">
        <title>The complete genomes of actinobacterial strains from the NBC collection.</title>
        <authorList>
            <person name="Joergensen T.S."/>
            <person name="Alvarez Arevalo M."/>
            <person name="Sterndorff E.B."/>
            <person name="Faurdal D."/>
            <person name="Vuksanovic O."/>
            <person name="Mourched A.-S."/>
            <person name="Charusanti P."/>
            <person name="Shaw S."/>
            <person name="Blin K."/>
            <person name="Weber T."/>
        </authorList>
    </citation>
    <scope>NUCLEOTIDE SEQUENCE [LARGE SCALE GENOMIC DNA]</scope>
    <source>
        <strain evidence="2 3">NBC_01413</strain>
    </source>
</reference>
<feature type="region of interest" description="Disordered" evidence="1">
    <location>
        <begin position="1"/>
        <end position="21"/>
    </location>
</feature>
<evidence type="ECO:0000313" key="3">
    <source>
        <dbReference type="Proteomes" id="UP001621418"/>
    </source>
</evidence>
<evidence type="ECO:0000313" key="2">
    <source>
        <dbReference type="EMBL" id="WTY33565.1"/>
    </source>
</evidence>
<organism evidence="2 3">
    <name type="scientific">Nocardia salmonicida</name>
    <dbReference type="NCBI Taxonomy" id="53431"/>
    <lineage>
        <taxon>Bacteria</taxon>
        <taxon>Bacillati</taxon>
        <taxon>Actinomycetota</taxon>
        <taxon>Actinomycetes</taxon>
        <taxon>Mycobacteriales</taxon>
        <taxon>Nocardiaceae</taxon>
        <taxon>Nocardia</taxon>
    </lineage>
</organism>
<dbReference type="EMBL" id="CP109527">
    <property type="protein sequence ID" value="WTY33565.1"/>
    <property type="molecule type" value="Genomic_DNA"/>
</dbReference>
<protein>
    <submittedName>
        <fullName evidence="2">Uncharacterized protein</fullName>
    </submittedName>
</protein>
<dbReference type="RefSeq" id="WP_405145783.1">
    <property type="nucleotide sequence ID" value="NZ_CP109527.1"/>
</dbReference>
<evidence type="ECO:0000256" key="1">
    <source>
        <dbReference type="SAM" id="MobiDB-lite"/>
    </source>
</evidence>
<name>A0ABZ1N0T8_9NOCA</name>
<sequence length="61" mass="6513">MERRGPESARHRRTRSAHAPAWVRNARHGMFAANTAPAGIPAADASLAATTDRADDDSTSK</sequence>
<keyword evidence="3" id="KW-1185">Reference proteome</keyword>
<gene>
    <name evidence="2" type="ORF">OG308_19715</name>
</gene>
<accession>A0ABZ1N0T8</accession>
<dbReference type="Proteomes" id="UP001621418">
    <property type="component" value="Chromosome"/>
</dbReference>
<proteinExistence type="predicted"/>